<sequence>MRKNEIGNHLWFLFFVLSVARSPVNWCADCDDCSAIEGRAGRGSCLLFTALRVTRVETKAVLEGLKLAWDRGFRKIELECENSMLIKLIRNGWATVSIVDEIRGIHGWCLKSWEVKFRHIQREANRVVDCIAKVVGGVID</sequence>
<evidence type="ECO:0000256" key="1">
    <source>
        <dbReference type="SAM" id="SignalP"/>
    </source>
</evidence>
<organism evidence="3 4">
    <name type="scientific">Gossypium arboreum</name>
    <name type="common">Tree cotton</name>
    <name type="synonym">Gossypium nanking</name>
    <dbReference type="NCBI Taxonomy" id="29729"/>
    <lineage>
        <taxon>Eukaryota</taxon>
        <taxon>Viridiplantae</taxon>
        <taxon>Streptophyta</taxon>
        <taxon>Embryophyta</taxon>
        <taxon>Tracheophyta</taxon>
        <taxon>Spermatophyta</taxon>
        <taxon>Magnoliopsida</taxon>
        <taxon>eudicotyledons</taxon>
        <taxon>Gunneridae</taxon>
        <taxon>Pentapetalae</taxon>
        <taxon>rosids</taxon>
        <taxon>malvids</taxon>
        <taxon>Malvales</taxon>
        <taxon>Malvaceae</taxon>
        <taxon>Malvoideae</taxon>
        <taxon>Gossypium</taxon>
    </lineage>
</organism>
<dbReference type="InterPro" id="IPR036397">
    <property type="entry name" value="RNaseH_sf"/>
</dbReference>
<dbReference type="InterPro" id="IPR053151">
    <property type="entry name" value="RNase_H-like"/>
</dbReference>
<dbReference type="PANTHER" id="PTHR47723">
    <property type="entry name" value="OS05G0353850 PROTEIN"/>
    <property type="match status" value="1"/>
</dbReference>
<keyword evidence="1" id="KW-0732">Signal</keyword>
<feature type="chain" id="PRO_5046576936" description="RNase H type-1 domain-containing protein" evidence="1">
    <location>
        <begin position="28"/>
        <end position="140"/>
    </location>
</feature>
<evidence type="ECO:0000313" key="3">
    <source>
        <dbReference type="EMBL" id="KAK5784820.1"/>
    </source>
</evidence>
<proteinExistence type="predicted"/>
<dbReference type="EMBL" id="JARKNE010000011">
    <property type="protein sequence ID" value="KAK5784820.1"/>
    <property type="molecule type" value="Genomic_DNA"/>
</dbReference>
<dbReference type="SUPFAM" id="SSF53098">
    <property type="entry name" value="Ribonuclease H-like"/>
    <property type="match status" value="1"/>
</dbReference>
<dbReference type="InterPro" id="IPR012337">
    <property type="entry name" value="RNaseH-like_sf"/>
</dbReference>
<keyword evidence="4" id="KW-1185">Reference proteome</keyword>
<protein>
    <recommendedName>
        <fullName evidence="2">RNase H type-1 domain-containing protein</fullName>
    </recommendedName>
</protein>
<comment type="caution">
    <text evidence="3">The sequence shown here is derived from an EMBL/GenBank/DDBJ whole genome shotgun (WGS) entry which is preliminary data.</text>
</comment>
<gene>
    <name evidence="3" type="ORF">PVK06_039358</name>
</gene>
<dbReference type="PANTHER" id="PTHR47723:SF24">
    <property type="entry name" value="RNASE H TYPE-1 DOMAIN-CONTAINING PROTEIN"/>
    <property type="match status" value="1"/>
</dbReference>
<reference evidence="3 4" key="1">
    <citation type="submission" date="2023-03" db="EMBL/GenBank/DDBJ databases">
        <title>WGS of Gossypium arboreum.</title>
        <authorList>
            <person name="Yu D."/>
        </authorList>
    </citation>
    <scope>NUCLEOTIDE SEQUENCE [LARGE SCALE GENOMIC DNA]</scope>
    <source>
        <tissue evidence="3">Leaf</tissue>
    </source>
</reference>
<feature type="domain" description="RNase H type-1" evidence="2">
    <location>
        <begin position="51"/>
        <end position="133"/>
    </location>
</feature>
<dbReference type="Proteomes" id="UP001358586">
    <property type="component" value="Chromosome 11"/>
</dbReference>
<dbReference type="CDD" id="cd06222">
    <property type="entry name" value="RNase_H_like"/>
    <property type="match status" value="1"/>
</dbReference>
<dbReference type="Pfam" id="PF13456">
    <property type="entry name" value="RVT_3"/>
    <property type="match status" value="1"/>
</dbReference>
<accession>A0ABR0N2Q2</accession>
<evidence type="ECO:0000313" key="4">
    <source>
        <dbReference type="Proteomes" id="UP001358586"/>
    </source>
</evidence>
<dbReference type="Gene3D" id="3.30.420.10">
    <property type="entry name" value="Ribonuclease H-like superfamily/Ribonuclease H"/>
    <property type="match status" value="1"/>
</dbReference>
<dbReference type="InterPro" id="IPR002156">
    <property type="entry name" value="RNaseH_domain"/>
</dbReference>
<evidence type="ECO:0000259" key="2">
    <source>
        <dbReference type="Pfam" id="PF13456"/>
    </source>
</evidence>
<name>A0ABR0N2Q2_GOSAR</name>
<dbReference type="InterPro" id="IPR044730">
    <property type="entry name" value="RNase_H-like_dom_plant"/>
</dbReference>
<feature type="signal peptide" evidence="1">
    <location>
        <begin position="1"/>
        <end position="27"/>
    </location>
</feature>